<reference evidence="2 3" key="1">
    <citation type="submission" date="2023-06" db="EMBL/GenBank/DDBJ databases">
        <title>Azospirillum isscasensis sp.nov, a bacterium isolated from rhizosphere soil of rice.</title>
        <authorList>
            <person name="Wang H."/>
        </authorList>
    </citation>
    <scope>NUCLEOTIDE SEQUENCE [LARGE SCALE GENOMIC DNA]</scope>
    <source>
        <strain evidence="2 3">C340-1</strain>
    </source>
</reference>
<dbReference type="InterPro" id="IPR007345">
    <property type="entry name" value="Polysacch_pyruvyl_Trfase"/>
</dbReference>
<evidence type="ECO:0000313" key="3">
    <source>
        <dbReference type="Proteomes" id="UP001227317"/>
    </source>
</evidence>
<organism evidence="2 3">
    <name type="scientific">Azospirillum isscasi</name>
    <dbReference type="NCBI Taxonomy" id="3053926"/>
    <lineage>
        <taxon>Bacteria</taxon>
        <taxon>Pseudomonadati</taxon>
        <taxon>Pseudomonadota</taxon>
        <taxon>Alphaproteobacteria</taxon>
        <taxon>Rhodospirillales</taxon>
        <taxon>Azospirillaceae</taxon>
        <taxon>Azospirillum</taxon>
    </lineage>
</organism>
<accession>A0ABU0WNE6</accession>
<keyword evidence="2" id="KW-0808">Transferase</keyword>
<dbReference type="RefSeq" id="WP_306710466.1">
    <property type="nucleotide sequence ID" value="NZ_JAUJFI010000163.1"/>
</dbReference>
<evidence type="ECO:0000313" key="2">
    <source>
        <dbReference type="EMBL" id="MDQ2105701.1"/>
    </source>
</evidence>
<dbReference type="GO" id="GO:0016740">
    <property type="term" value="F:transferase activity"/>
    <property type="evidence" value="ECO:0007669"/>
    <property type="project" value="UniProtKB-KW"/>
</dbReference>
<name>A0ABU0WNE6_9PROT</name>
<sequence length="564" mass="60444">MHIVQFGSIDVANYGDLLFPLIAAYRLSDLTTRMTLLAPLGGSVLRWPDSLPSEPADVALREGFACDACLVGGGDVVQANSTVIQDYAQDGITNRHALPSLWLGAALVAERTQARLIWNAPGVPRPFIDPRLQALVSSAVAANDYTSVRDPVSRRHLGLGDGGASVSVVPDTAVDVARLWPAPSLLPNYHGLFRARGHEVPKRAAVFHLNQWSRGRAEEIAASIARIADGIGCMPILLSIGLVHGDDTWVREVSAKLEVPHIAIDRPESLKDIAACLAHAVCYVGSSLHGFLTAFAYGNKGLIVRHPNVRKLDAVPMQLGLPDVACDSWADAEARLNAVLADPDRQWPAALNRAQVALDAHWTTIRKVLLAPLDEDSKARKTRFAQDLLAFNDENGGWIARLSGVLALEVNRHRPPVGGRLLDIDPLVVQGQPAHVSRNAVGLVLHPPSKGVTEVCFGRIPLSGGETIRGGVTVGHRQGHPVRFSLLLLDANGRTLAATEITAHPGKVLPWALAVPDAVAVPAHLFVSTRMDQPTDASHFAWATLIDPVVERLAIATRPAEPGL</sequence>
<feature type="domain" description="Polysaccharide pyruvyl transferase" evidence="1">
    <location>
        <begin position="47"/>
        <end position="298"/>
    </location>
</feature>
<protein>
    <submittedName>
        <fullName evidence="2">Polysaccharide pyruvyl transferase family protein</fullName>
    </submittedName>
</protein>
<proteinExistence type="predicted"/>
<evidence type="ECO:0000259" key="1">
    <source>
        <dbReference type="Pfam" id="PF04230"/>
    </source>
</evidence>
<keyword evidence="3" id="KW-1185">Reference proteome</keyword>
<dbReference type="Proteomes" id="UP001227317">
    <property type="component" value="Unassembled WGS sequence"/>
</dbReference>
<dbReference type="Pfam" id="PF04230">
    <property type="entry name" value="PS_pyruv_trans"/>
    <property type="match status" value="1"/>
</dbReference>
<dbReference type="EMBL" id="JAUJFI010000163">
    <property type="protein sequence ID" value="MDQ2105701.1"/>
    <property type="molecule type" value="Genomic_DNA"/>
</dbReference>
<dbReference type="PANTHER" id="PTHR36836">
    <property type="entry name" value="COLANIC ACID BIOSYNTHESIS PROTEIN WCAK"/>
    <property type="match status" value="1"/>
</dbReference>
<dbReference type="PANTHER" id="PTHR36836:SF1">
    <property type="entry name" value="COLANIC ACID BIOSYNTHESIS PROTEIN WCAK"/>
    <property type="match status" value="1"/>
</dbReference>
<comment type="caution">
    <text evidence="2">The sequence shown here is derived from an EMBL/GenBank/DDBJ whole genome shotgun (WGS) entry which is preliminary data.</text>
</comment>
<gene>
    <name evidence="2" type="ORF">QSG27_23600</name>
</gene>